<comment type="subcellular location">
    <subcellularLocation>
        <location evidence="1">Secreted</location>
        <location evidence="1">Cell wall</location>
    </subcellularLocation>
</comment>
<keyword evidence="8" id="KW-1185">Reference proteome</keyword>
<evidence type="ECO:0000256" key="1">
    <source>
        <dbReference type="ARBA" id="ARBA00004191"/>
    </source>
</evidence>
<accession>A0A1R1PUS9</accession>
<dbReference type="InterPro" id="IPR051648">
    <property type="entry name" value="CWI-Assembly_Regulator"/>
</dbReference>
<reference evidence="8" key="1">
    <citation type="submission" date="2017-01" db="EMBL/GenBank/DDBJ databases">
        <authorList>
            <person name="Wang Y."/>
            <person name="White M."/>
            <person name="Kvist S."/>
            <person name="Moncalvo J.-M."/>
        </authorList>
    </citation>
    <scope>NUCLEOTIDE SEQUENCE [LARGE SCALE GENOMIC DNA]</scope>
    <source>
        <strain evidence="8">COL-18-3</strain>
    </source>
</reference>
<dbReference type="OrthoDB" id="536881at2759"/>
<evidence type="ECO:0000256" key="6">
    <source>
        <dbReference type="SAM" id="SignalP"/>
    </source>
</evidence>
<gene>
    <name evidence="7" type="ORF">AX774_g1804</name>
</gene>
<evidence type="ECO:0000256" key="3">
    <source>
        <dbReference type="ARBA" id="ARBA00022525"/>
    </source>
</evidence>
<evidence type="ECO:0000313" key="7">
    <source>
        <dbReference type="EMBL" id="OMH84673.1"/>
    </source>
</evidence>
<dbReference type="Gene3D" id="3.80.20.20">
    <property type="entry name" value="Receptor L-domain"/>
    <property type="match status" value="2"/>
</dbReference>
<evidence type="ECO:0000256" key="2">
    <source>
        <dbReference type="ARBA" id="ARBA00022512"/>
    </source>
</evidence>
<evidence type="ECO:0000313" key="8">
    <source>
        <dbReference type="Proteomes" id="UP000188320"/>
    </source>
</evidence>
<name>A0A1R1PUS9_ZANCU</name>
<dbReference type="InterPro" id="IPR036941">
    <property type="entry name" value="Rcpt_L-dom_sf"/>
</dbReference>
<feature type="chain" id="PRO_5012028668" evidence="6">
    <location>
        <begin position="22"/>
        <end position="381"/>
    </location>
</feature>
<dbReference type="EMBL" id="LSSK01000166">
    <property type="protein sequence ID" value="OMH84673.1"/>
    <property type="molecule type" value="Genomic_DNA"/>
</dbReference>
<keyword evidence="5" id="KW-0325">Glycoprotein</keyword>
<proteinExistence type="predicted"/>
<evidence type="ECO:0000256" key="5">
    <source>
        <dbReference type="ARBA" id="ARBA00023180"/>
    </source>
</evidence>
<comment type="caution">
    <text evidence="7">The sequence shown here is derived from an EMBL/GenBank/DDBJ whole genome shotgun (WGS) entry which is preliminary data.</text>
</comment>
<keyword evidence="3" id="KW-0964">Secreted</keyword>
<dbReference type="SUPFAM" id="SSF52058">
    <property type="entry name" value="L domain-like"/>
    <property type="match status" value="2"/>
</dbReference>
<keyword evidence="2" id="KW-0134">Cell wall</keyword>
<sequence length="381" mass="40089">MYKGIVLALSTAAAVLGQCSSDITISDQSGVDAIGGCLKFKGSIKIDSFSGSSITLGSLQTVEGDIMVNNSFNLATISMSKLEAVSGKFYVENNIQAVGVNVPSLSSVGDFQLVNNPNLSTLTFRNLGAAKTFRLVQSSVSTLGALNFPQIQDLEFSDNSFLSSVTLPNLTEITGTVVLVNNKPDMVVKFPKLDSIAKQLTVMNAASMNMTSLSKTTGTLNFRNNDFDSLDFPGLGNVSIDIQIVGNNNLKDMSFPVLPSISGGLVIQDNPLITEIKDTYFSALNYVKGALIISGPISNITFPKLTRVDGAINITSTVDLDCNKVRAALASKGKSRFSCKAKASSGSDVSTDSSALSLTVKPTHLFGSLIIGALFAAVCAF</sequence>
<dbReference type="AlphaFoldDB" id="A0A1R1PUS9"/>
<keyword evidence="4 6" id="KW-0732">Signal</keyword>
<protein>
    <submittedName>
        <fullName evidence="7">Protein ecm33</fullName>
    </submittedName>
</protein>
<dbReference type="Proteomes" id="UP000188320">
    <property type="component" value="Unassembled WGS sequence"/>
</dbReference>
<dbReference type="PANTHER" id="PTHR31018:SF3">
    <property type="entry name" value="RECEPTOR PROTEIN-TYROSINE KINASE"/>
    <property type="match status" value="1"/>
</dbReference>
<evidence type="ECO:0000256" key="4">
    <source>
        <dbReference type="ARBA" id="ARBA00022729"/>
    </source>
</evidence>
<dbReference type="PANTHER" id="PTHR31018">
    <property type="entry name" value="SPORULATION-SPECIFIC PROTEIN-RELATED"/>
    <property type="match status" value="1"/>
</dbReference>
<feature type="signal peptide" evidence="6">
    <location>
        <begin position="1"/>
        <end position="21"/>
    </location>
</feature>
<organism evidence="7 8">
    <name type="scientific">Zancudomyces culisetae</name>
    <name type="common">Gut fungus</name>
    <name type="synonym">Smittium culisetae</name>
    <dbReference type="NCBI Taxonomy" id="1213189"/>
    <lineage>
        <taxon>Eukaryota</taxon>
        <taxon>Fungi</taxon>
        <taxon>Fungi incertae sedis</taxon>
        <taxon>Zoopagomycota</taxon>
        <taxon>Kickxellomycotina</taxon>
        <taxon>Harpellomycetes</taxon>
        <taxon>Harpellales</taxon>
        <taxon>Legeriomycetaceae</taxon>
        <taxon>Zancudomyces</taxon>
    </lineage>
</organism>